<dbReference type="OrthoDB" id="1103227at2759"/>
<name>A0A087G3Q3_ARAAL</name>
<evidence type="ECO:0000313" key="2">
    <source>
        <dbReference type="Proteomes" id="UP000029120"/>
    </source>
</evidence>
<reference evidence="2" key="1">
    <citation type="journal article" date="2015" name="Nat. Plants">
        <title>Genome expansion of Arabis alpina linked with retrotransposition and reduced symmetric DNA methylation.</title>
        <authorList>
            <person name="Willing E.M."/>
            <person name="Rawat V."/>
            <person name="Mandakova T."/>
            <person name="Maumus F."/>
            <person name="James G.V."/>
            <person name="Nordstroem K.J."/>
            <person name="Becker C."/>
            <person name="Warthmann N."/>
            <person name="Chica C."/>
            <person name="Szarzynska B."/>
            <person name="Zytnicki M."/>
            <person name="Albani M.C."/>
            <person name="Kiefer C."/>
            <person name="Bergonzi S."/>
            <person name="Castaings L."/>
            <person name="Mateos J.L."/>
            <person name="Berns M.C."/>
            <person name="Bujdoso N."/>
            <person name="Piofczyk T."/>
            <person name="de Lorenzo L."/>
            <person name="Barrero-Sicilia C."/>
            <person name="Mateos I."/>
            <person name="Piednoel M."/>
            <person name="Hagmann J."/>
            <person name="Chen-Min-Tao R."/>
            <person name="Iglesias-Fernandez R."/>
            <person name="Schuster S.C."/>
            <person name="Alonso-Blanco C."/>
            <person name="Roudier F."/>
            <person name="Carbonero P."/>
            <person name="Paz-Ares J."/>
            <person name="Davis S.J."/>
            <person name="Pecinka A."/>
            <person name="Quesneville H."/>
            <person name="Colot V."/>
            <person name="Lysak M.A."/>
            <person name="Weigel D."/>
            <person name="Coupland G."/>
            <person name="Schneeberger K."/>
        </authorList>
    </citation>
    <scope>NUCLEOTIDE SEQUENCE [LARGE SCALE GENOMIC DNA]</scope>
    <source>
        <strain evidence="2">cv. Pajares</strain>
    </source>
</reference>
<evidence type="ECO:0000313" key="1">
    <source>
        <dbReference type="EMBL" id="KFK24505.1"/>
    </source>
</evidence>
<dbReference type="Proteomes" id="UP000029120">
    <property type="component" value="Unassembled WGS sequence"/>
</dbReference>
<dbReference type="Gramene" id="KFK24505">
    <property type="protein sequence ID" value="KFK24505"/>
    <property type="gene ID" value="AALP_AAs55560U000500"/>
</dbReference>
<organism evidence="1 2">
    <name type="scientific">Arabis alpina</name>
    <name type="common">Alpine rock-cress</name>
    <dbReference type="NCBI Taxonomy" id="50452"/>
    <lineage>
        <taxon>Eukaryota</taxon>
        <taxon>Viridiplantae</taxon>
        <taxon>Streptophyta</taxon>
        <taxon>Embryophyta</taxon>
        <taxon>Tracheophyta</taxon>
        <taxon>Spermatophyta</taxon>
        <taxon>Magnoliopsida</taxon>
        <taxon>eudicotyledons</taxon>
        <taxon>Gunneridae</taxon>
        <taxon>Pentapetalae</taxon>
        <taxon>rosids</taxon>
        <taxon>malvids</taxon>
        <taxon>Brassicales</taxon>
        <taxon>Brassicaceae</taxon>
        <taxon>Arabideae</taxon>
        <taxon>Arabis</taxon>
    </lineage>
</organism>
<proteinExistence type="predicted"/>
<protein>
    <submittedName>
        <fullName evidence="1">Uncharacterized protein</fullName>
    </submittedName>
</protein>
<dbReference type="EMBL" id="KL968134">
    <property type="protein sequence ID" value="KFK24505.1"/>
    <property type="molecule type" value="Genomic_DNA"/>
</dbReference>
<sequence>MKRARGYDIDWDNLDFYFDNVNLEDGSSYDVEISNEELIKMLIKTAIDEENEEYVRA</sequence>
<dbReference type="AlphaFoldDB" id="A0A087G3Q3"/>
<keyword evidence="2" id="KW-1185">Reference proteome</keyword>
<gene>
    <name evidence="1" type="ORF">AALP_AAs55560U000500</name>
</gene>
<accession>A0A087G3Q3</accession>